<evidence type="ECO:0000256" key="2">
    <source>
        <dbReference type="ARBA" id="ARBA00022840"/>
    </source>
</evidence>
<dbReference type="GO" id="GO:0016887">
    <property type="term" value="F:ATP hydrolysis activity"/>
    <property type="evidence" value="ECO:0007669"/>
    <property type="project" value="InterPro"/>
</dbReference>
<dbReference type="Gene3D" id="3.40.50.300">
    <property type="entry name" value="P-loop containing nucleotide triphosphate hydrolases"/>
    <property type="match status" value="1"/>
</dbReference>
<organism evidence="4 5">
    <name type="scientific">Paenibacillus paeoniae</name>
    <dbReference type="NCBI Taxonomy" id="2292705"/>
    <lineage>
        <taxon>Bacteria</taxon>
        <taxon>Bacillati</taxon>
        <taxon>Bacillota</taxon>
        <taxon>Bacilli</taxon>
        <taxon>Bacillales</taxon>
        <taxon>Paenibacillaceae</taxon>
        <taxon>Paenibacillus</taxon>
    </lineage>
</organism>
<dbReference type="InterPro" id="IPR027417">
    <property type="entry name" value="P-loop_NTPase"/>
</dbReference>
<protein>
    <submittedName>
        <fullName evidence="4">ABC transporter ATP-binding protein</fullName>
    </submittedName>
</protein>
<dbReference type="Pfam" id="PF00005">
    <property type="entry name" value="ABC_tran"/>
    <property type="match status" value="1"/>
</dbReference>
<keyword evidence="1" id="KW-0547">Nucleotide-binding</keyword>
<dbReference type="SUPFAM" id="SSF52540">
    <property type="entry name" value="P-loop containing nucleoside triphosphate hydrolases"/>
    <property type="match status" value="1"/>
</dbReference>
<evidence type="ECO:0000256" key="1">
    <source>
        <dbReference type="ARBA" id="ARBA00022741"/>
    </source>
</evidence>
<dbReference type="PROSITE" id="PS50893">
    <property type="entry name" value="ABC_TRANSPORTER_2"/>
    <property type="match status" value="1"/>
</dbReference>
<feature type="domain" description="ABC transporter" evidence="3">
    <location>
        <begin position="5"/>
        <end position="230"/>
    </location>
</feature>
<dbReference type="InterPro" id="IPR003439">
    <property type="entry name" value="ABC_transporter-like_ATP-bd"/>
</dbReference>
<name>A0A371P693_9BACL</name>
<dbReference type="Proteomes" id="UP000261905">
    <property type="component" value="Unassembled WGS sequence"/>
</dbReference>
<dbReference type="SMART" id="SM00382">
    <property type="entry name" value="AAA"/>
    <property type="match status" value="1"/>
</dbReference>
<dbReference type="RefSeq" id="WP_116048661.1">
    <property type="nucleotide sequence ID" value="NZ_QUBQ01000005.1"/>
</dbReference>
<evidence type="ECO:0000313" key="5">
    <source>
        <dbReference type="Proteomes" id="UP000261905"/>
    </source>
</evidence>
<dbReference type="PANTHER" id="PTHR43158">
    <property type="entry name" value="SKFA PEPTIDE EXPORT ATP-BINDING PROTEIN SKFE"/>
    <property type="match status" value="1"/>
</dbReference>
<dbReference type="EMBL" id="QUBQ01000005">
    <property type="protein sequence ID" value="REK71439.1"/>
    <property type="molecule type" value="Genomic_DNA"/>
</dbReference>
<dbReference type="AlphaFoldDB" id="A0A371P693"/>
<comment type="caution">
    <text evidence="4">The sequence shown here is derived from an EMBL/GenBank/DDBJ whole genome shotgun (WGS) entry which is preliminary data.</text>
</comment>
<evidence type="ECO:0000313" key="4">
    <source>
        <dbReference type="EMBL" id="REK71439.1"/>
    </source>
</evidence>
<keyword evidence="5" id="KW-1185">Reference proteome</keyword>
<dbReference type="CDD" id="cd03230">
    <property type="entry name" value="ABC_DR_subfamily_A"/>
    <property type="match status" value="1"/>
</dbReference>
<evidence type="ECO:0000259" key="3">
    <source>
        <dbReference type="PROSITE" id="PS50893"/>
    </source>
</evidence>
<proteinExistence type="predicted"/>
<accession>A0A371P693</accession>
<dbReference type="GO" id="GO:0005524">
    <property type="term" value="F:ATP binding"/>
    <property type="evidence" value="ECO:0007669"/>
    <property type="project" value="UniProtKB-KW"/>
</dbReference>
<reference evidence="4 5" key="1">
    <citation type="submission" date="2018-08" db="EMBL/GenBank/DDBJ databases">
        <title>Paenibacillus sp. M4BSY-1, whole genome shotgun sequence.</title>
        <authorList>
            <person name="Tuo L."/>
        </authorList>
    </citation>
    <scope>NUCLEOTIDE SEQUENCE [LARGE SCALE GENOMIC DNA]</scope>
    <source>
        <strain evidence="4 5">M4BSY-1</strain>
    </source>
</reference>
<dbReference type="OrthoDB" id="9804819at2"/>
<keyword evidence="2 4" id="KW-0067">ATP-binding</keyword>
<gene>
    <name evidence="4" type="ORF">DX130_20760</name>
</gene>
<dbReference type="PANTHER" id="PTHR43158:SF5">
    <property type="entry name" value="ABC TRANSPORTER, ATP-BINDING PROTEIN"/>
    <property type="match status" value="1"/>
</dbReference>
<dbReference type="InterPro" id="IPR003593">
    <property type="entry name" value="AAA+_ATPase"/>
</dbReference>
<sequence length="293" mass="32537">MTLSIDIKGVGVHYGRTVAVENVSFKLEGNKIYGLLGRNGSGKTSLLSVLASFRQPTTGEVLIDGKITFENAEIMSQVCFIQEHGHMSDGYSVKDAIKLAASCWPNWDEQYANYLLDLYQLSQKKRISSLSRGMKSALGVTIGLASRAPITIFDEAYLGMDAPTRYAFYEEVLRDYMEHPRTFILSTHLIEEVGNLFEEVLILDNGRLLLQEESELLRQRGVTITGPAERVDEYVIGLQVLGEQTLGRTKSVTVYGELSQERVNRARTDGLELGPVALQDLFVHLTKKGGEGI</sequence>